<proteinExistence type="predicted"/>
<sequence length="212" mass="22929">MIDESATEAPPRRPTRAEQRAATRESIVRATADCLVAEGYAGVTTRRVAQRAGIAQSTVMHHFETREALLVEAVEHLAVRLAANAFERIDLAALRTPDHRAAVLDEAWVEFTSPESLAAAQVWAAVWAEPELAPTLRELETRVTVIIVEAARALFPELADDPRLPALIDSSVALIRGLAAAIPIWGGEAVTARWEAIKPLVVEAAAHLLDEG</sequence>
<feature type="domain" description="HTH tetR-type" evidence="4">
    <location>
        <begin position="21"/>
        <end position="81"/>
    </location>
</feature>
<evidence type="ECO:0000256" key="1">
    <source>
        <dbReference type="ARBA" id="ARBA00023125"/>
    </source>
</evidence>
<dbReference type="Pfam" id="PF00440">
    <property type="entry name" value="TetR_N"/>
    <property type="match status" value="1"/>
</dbReference>
<dbReference type="PANTHER" id="PTHR30055">
    <property type="entry name" value="HTH-TYPE TRANSCRIPTIONAL REGULATOR RUTR"/>
    <property type="match status" value="1"/>
</dbReference>
<evidence type="ECO:0000259" key="4">
    <source>
        <dbReference type="PROSITE" id="PS50977"/>
    </source>
</evidence>
<organism evidence="5 6">
    <name type="scientific">Patulibacter medicamentivorans</name>
    <dbReference type="NCBI Taxonomy" id="1097667"/>
    <lineage>
        <taxon>Bacteria</taxon>
        <taxon>Bacillati</taxon>
        <taxon>Actinomycetota</taxon>
        <taxon>Thermoleophilia</taxon>
        <taxon>Solirubrobacterales</taxon>
        <taxon>Patulibacteraceae</taxon>
        <taxon>Patulibacter</taxon>
    </lineage>
</organism>
<comment type="caution">
    <text evidence="5">The sequence shown here is derived from an EMBL/GenBank/DDBJ whole genome shotgun (WGS) entry which is preliminary data.</text>
</comment>
<dbReference type="InterPro" id="IPR009057">
    <property type="entry name" value="Homeodomain-like_sf"/>
</dbReference>
<feature type="DNA-binding region" description="H-T-H motif" evidence="2">
    <location>
        <begin position="44"/>
        <end position="63"/>
    </location>
</feature>
<gene>
    <name evidence="5" type="ORF">PAI11_41520</name>
</gene>
<evidence type="ECO:0000313" key="6">
    <source>
        <dbReference type="Proteomes" id="UP000005143"/>
    </source>
</evidence>
<dbReference type="EMBL" id="AGUD01000306">
    <property type="protein sequence ID" value="EHN08999.1"/>
    <property type="molecule type" value="Genomic_DNA"/>
</dbReference>
<dbReference type="Gene3D" id="1.10.357.10">
    <property type="entry name" value="Tetracycline Repressor, domain 2"/>
    <property type="match status" value="1"/>
</dbReference>
<dbReference type="GO" id="GO:0000976">
    <property type="term" value="F:transcription cis-regulatory region binding"/>
    <property type="evidence" value="ECO:0007669"/>
    <property type="project" value="TreeGrafter"/>
</dbReference>
<accession>H0EBC3</accession>
<feature type="region of interest" description="Disordered" evidence="3">
    <location>
        <begin position="1"/>
        <end position="23"/>
    </location>
</feature>
<keyword evidence="6" id="KW-1185">Reference proteome</keyword>
<keyword evidence="1 2" id="KW-0238">DNA-binding</keyword>
<name>H0EBC3_9ACTN</name>
<evidence type="ECO:0000256" key="3">
    <source>
        <dbReference type="SAM" id="MobiDB-lite"/>
    </source>
</evidence>
<dbReference type="InterPro" id="IPR001647">
    <property type="entry name" value="HTH_TetR"/>
</dbReference>
<dbReference type="RefSeq" id="WP_007578850.1">
    <property type="nucleotide sequence ID" value="NZ_AGUD01000306.1"/>
</dbReference>
<dbReference type="PRINTS" id="PR00455">
    <property type="entry name" value="HTHTETR"/>
</dbReference>
<dbReference type="GO" id="GO:0003700">
    <property type="term" value="F:DNA-binding transcription factor activity"/>
    <property type="evidence" value="ECO:0007669"/>
    <property type="project" value="TreeGrafter"/>
</dbReference>
<evidence type="ECO:0000313" key="5">
    <source>
        <dbReference type="EMBL" id="EHN08999.1"/>
    </source>
</evidence>
<reference evidence="5 6" key="1">
    <citation type="journal article" date="2013" name="Biodegradation">
        <title>Quantitative proteomic analysis of ibuprofen-degrading Patulibacter sp. strain I11.</title>
        <authorList>
            <person name="Almeida B."/>
            <person name="Kjeldal H."/>
            <person name="Lolas I."/>
            <person name="Knudsen A.D."/>
            <person name="Carvalho G."/>
            <person name="Nielsen K.L."/>
            <person name="Barreto Crespo M.T."/>
            <person name="Stensballe A."/>
            <person name="Nielsen J.L."/>
        </authorList>
    </citation>
    <scope>NUCLEOTIDE SEQUENCE [LARGE SCALE GENOMIC DNA]</scope>
    <source>
        <strain evidence="5 6">I11</strain>
    </source>
</reference>
<dbReference type="PANTHER" id="PTHR30055:SF226">
    <property type="entry name" value="HTH-TYPE TRANSCRIPTIONAL REGULATOR PKSA"/>
    <property type="match status" value="1"/>
</dbReference>
<dbReference type="PROSITE" id="PS50977">
    <property type="entry name" value="HTH_TETR_2"/>
    <property type="match status" value="1"/>
</dbReference>
<dbReference type="Proteomes" id="UP000005143">
    <property type="component" value="Unassembled WGS sequence"/>
</dbReference>
<dbReference type="SUPFAM" id="SSF46689">
    <property type="entry name" value="Homeodomain-like"/>
    <property type="match status" value="1"/>
</dbReference>
<dbReference type="InterPro" id="IPR050109">
    <property type="entry name" value="HTH-type_TetR-like_transc_reg"/>
</dbReference>
<evidence type="ECO:0000256" key="2">
    <source>
        <dbReference type="PROSITE-ProRule" id="PRU00335"/>
    </source>
</evidence>
<protein>
    <submittedName>
        <fullName evidence="5">Transcriptional regulator TetR family</fullName>
    </submittedName>
</protein>
<dbReference type="AlphaFoldDB" id="H0EBC3"/>